<evidence type="ECO:0000256" key="2">
    <source>
        <dbReference type="ARBA" id="ARBA00023315"/>
    </source>
</evidence>
<evidence type="ECO:0000313" key="5">
    <source>
        <dbReference type="Proteomes" id="UP000542720"/>
    </source>
</evidence>
<keyword evidence="5" id="KW-1185">Reference proteome</keyword>
<dbReference type="Gene3D" id="3.40.630.30">
    <property type="match status" value="1"/>
</dbReference>
<comment type="caution">
    <text evidence="4">The sequence shown here is derived from an EMBL/GenBank/DDBJ whole genome shotgun (WGS) entry which is preliminary data.</text>
</comment>
<organism evidence="4 5">
    <name type="scientific">Aquipseudomonas ullengensis</name>
    <dbReference type="NCBI Taxonomy" id="2759166"/>
    <lineage>
        <taxon>Bacteria</taxon>
        <taxon>Pseudomonadati</taxon>
        <taxon>Pseudomonadota</taxon>
        <taxon>Gammaproteobacteria</taxon>
        <taxon>Pseudomonadales</taxon>
        <taxon>Pseudomonadaceae</taxon>
        <taxon>Aquipseudomonas</taxon>
    </lineage>
</organism>
<gene>
    <name evidence="4" type="ORF">H3H51_19750</name>
</gene>
<sequence length="146" mass="16310">MHIDTATKSDYLKLIEIWESSVRATHDFLGEDNIKSLKPLILEHYFDAVDLRVAKDESNAIVGFIGVAAHNIEMLFISPLHRNKGIGSLLLKNAIKNQDARKVDVNEQNPDATGFYEHLGFSVTGRSPLDGQGNPFPLLHMELTEI</sequence>
<dbReference type="EMBL" id="JACJUD010000007">
    <property type="protein sequence ID" value="MBB2497264.1"/>
    <property type="molecule type" value="Genomic_DNA"/>
</dbReference>
<dbReference type="AlphaFoldDB" id="A0A7W4QC27"/>
<keyword evidence="2" id="KW-0012">Acyltransferase</keyword>
<evidence type="ECO:0000313" key="4">
    <source>
        <dbReference type="EMBL" id="MBB2497264.1"/>
    </source>
</evidence>
<dbReference type="InterPro" id="IPR016181">
    <property type="entry name" value="Acyl_CoA_acyltransferase"/>
</dbReference>
<dbReference type="Pfam" id="PF13673">
    <property type="entry name" value="Acetyltransf_10"/>
    <property type="match status" value="1"/>
</dbReference>
<dbReference type="GO" id="GO:0016747">
    <property type="term" value="F:acyltransferase activity, transferring groups other than amino-acyl groups"/>
    <property type="evidence" value="ECO:0007669"/>
    <property type="project" value="InterPro"/>
</dbReference>
<feature type="domain" description="N-acetyltransferase" evidence="3">
    <location>
        <begin position="1"/>
        <end position="146"/>
    </location>
</feature>
<dbReference type="InterPro" id="IPR000182">
    <property type="entry name" value="GNAT_dom"/>
</dbReference>
<dbReference type="RefSeq" id="WP_183090784.1">
    <property type="nucleotide sequence ID" value="NZ_JACJUD010000007.1"/>
</dbReference>
<evidence type="ECO:0000259" key="3">
    <source>
        <dbReference type="PROSITE" id="PS51186"/>
    </source>
</evidence>
<reference evidence="4 5" key="1">
    <citation type="submission" date="2020-08" db="EMBL/GenBank/DDBJ databases">
        <authorList>
            <person name="Kim C.M."/>
        </authorList>
    </citation>
    <scope>NUCLEOTIDE SEQUENCE [LARGE SCALE GENOMIC DNA]</scope>
    <source>
        <strain evidence="4 5">UL070</strain>
    </source>
</reference>
<dbReference type="SUPFAM" id="SSF55729">
    <property type="entry name" value="Acyl-CoA N-acyltransferases (Nat)"/>
    <property type="match status" value="1"/>
</dbReference>
<keyword evidence="1 4" id="KW-0808">Transferase</keyword>
<dbReference type="PANTHER" id="PTHR43800">
    <property type="entry name" value="PEPTIDYL-LYSINE N-ACETYLTRANSFERASE YJAB"/>
    <property type="match status" value="1"/>
</dbReference>
<dbReference type="PROSITE" id="PS51186">
    <property type="entry name" value="GNAT"/>
    <property type="match status" value="1"/>
</dbReference>
<dbReference type="PANTHER" id="PTHR43800:SF1">
    <property type="entry name" value="PEPTIDYL-LYSINE N-ACETYLTRANSFERASE YJAB"/>
    <property type="match status" value="1"/>
</dbReference>
<evidence type="ECO:0000256" key="1">
    <source>
        <dbReference type="ARBA" id="ARBA00022679"/>
    </source>
</evidence>
<accession>A0A7W4QC27</accession>
<dbReference type="Proteomes" id="UP000542720">
    <property type="component" value="Unassembled WGS sequence"/>
</dbReference>
<proteinExistence type="predicted"/>
<dbReference type="CDD" id="cd04301">
    <property type="entry name" value="NAT_SF"/>
    <property type="match status" value="1"/>
</dbReference>
<dbReference type="NCBIfam" id="NF007807">
    <property type="entry name" value="PRK10514.1"/>
    <property type="match status" value="1"/>
</dbReference>
<name>A0A7W4QC27_9GAMM</name>
<protein>
    <submittedName>
        <fullName evidence="4">Acetyltransferase</fullName>
    </submittedName>
</protein>